<sequence>MMRVTVAVVAKECVPGRVKTRLTPQLSPVQAARLAQASLDDTLDLVRALPAGRRILFFSGQAPPSAVGVEVIEQPEGALDVRLGHLFDAVTGPLLLIGMDTPQLTAEAVAGPVWSWPDSVDAWFGPAADGGYWALAMREPDGGLIRGVTMSAPETGREQRRRLVDAGLRVRDLETLRDVDHVEDAGVVAVDAPHGRFASVWHRIRQEVPRVG</sequence>
<protein>
    <submittedName>
        <fullName evidence="1">DUF2064 domain-containing protein</fullName>
    </submittedName>
</protein>
<dbReference type="SUPFAM" id="SSF53448">
    <property type="entry name" value="Nucleotide-diphospho-sugar transferases"/>
    <property type="match status" value="1"/>
</dbReference>
<keyword evidence="2" id="KW-1185">Reference proteome</keyword>
<reference evidence="1 2" key="1">
    <citation type="submission" date="2023-10" db="EMBL/GenBank/DDBJ databases">
        <title>Microbacterium xanthum sp. nov., isolated from seaweed.</title>
        <authorList>
            <person name="Lee S.D."/>
        </authorList>
    </citation>
    <scope>NUCLEOTIDE SEQUENCE [LARGE SCALE GENOMIC DNA]</scope>
    <source>
        <strain evidence="1 2">KCTC 19124</strain>
    </source>
</reference>
<dbReference type="InterPro" id="IPR018641">
    <property type="entry name" value="Trfase_1_rSAM/seldom-assoc"/>
</dbReference>
<dbReference type="EMBL" id="JAWJYN010000002">
    <property type="protein sequence ID" value="MDZ8162269.1"/>
    <property type="molecule type" value="Genomic_DNA"/>
</dbReference>
<evidence type="ECO:0000313" key="1">
    <source>
        <dbReference type="EMBL" id="MDZ8162269.1"/>
    </source>
</evidence>
<dbReference type="Pfam" id="PF09837">
    <property type="entry name" value="DUF2064"/>
    <property type="match status" value="1"/>
</dbReference>
<organism evidence="1 2">
    <name type="scientific">Microbacterium aquimaris</name>
    <dbReference type="NCBI Taxonomy" id="459816"/>
    <lineage>
        <taxon>Bacteria</taxon>
        <taxon>Bacillati</taxon>
        <taxon>Actinomycetota</taxon>
        <taxon>Actinomycetes</taxon>
        <taxon>Micrococcales</taxon>
        <taxon>Microbacteriaceae</taxon>
        <taxon>Microbacterium</taxon>
    </lineage>
</organism>
<comment type="caution">
    <text evidence="1">The sequence shown here is derived from an EMBL/GenBank/DDBJ whole genome shotgun (WGS) entry which is preliminary data.</text>
</comment>
<evidence type="ECO:0000313" key="2">
    <source>
        <dbReference type="Proteomes" id="UP001291912"/>
    </source>
</evidence>
<dbReference type="RefSeq" id="WP_194424739.1">
    <property type="nucleotide sequence ID" value="NZ_BAAAPT010000002.1"/>
</dbReference>
<dbReference type="PANTHER" id="PTHR36529">
    <property type="entry name" value="SLL1095 PROTEIN"/>
    <property type="match status" value="1"/>
</dbReference>
<dbReference type="Gene3D" id="3.90.550.10">
    <property type="entry name" value="Spore Coat Polysaccharide Biosynthesis Protein SpsA, Chain A"/>
    <property type="match status" value="1"/>
</dbReference>
<dbReference type="Proteomes" id="UP001291912">
    <property type="component" value="Unassembled WGS sequence"/>
</dbReference>
<gene>
    <name evidence="1" type="ORF">R2Q92_10510</name>
</gene>
<name>A0ABU5N829_9MICO</name>
<dbReference type="PANTHER" id="PTHR36529:SF1">
    <property type="entry name" value="GLYCOSYLTRANSFERASE"/>
    <property type="match status" value="1"/>
</dbReference>
<accession>A0ABU5N829</accession>
<proteinExistence type="predicted"/>
<dbReference type="InterPro" id="IPR029044">
    <property type="entry name" value="Nucleotide-diphossugar_trans"/>
</dbReference>